<protein>
    <recommendedName>
        <fullName evidence="4">C2H2-type domain-containing protein</fullName>
    </recommendedName>
</protein>
<evidence type="ECO:0000313" key="3">
    <source>
        <dbReference type="Proteomes" id="UP000076863"/>
    </source>
</evidence>
<feature type="compositionally biased region" description="Basic and acidic residues" evidence="1">
    <location>
        <begin position="136"/>
        <end position="150"/>
    </location>
</feature>
<organism evidence="2 3">
    <name type="scientific">Beauveria brongniartii RCEF 3172</name>
    <dbReference type="NCBI Taxonomy" id="1081107"/>
    <lineage>
        <taxon>Eukaryota</taxon>
        <taxon>Fungi</taxon>
        <taxon>Dikarya</taxon>
        <taxon>Ascomycota</taxon>
        <taxon>Pezizomycotina</taxon>
        <taxon>Sordariomycetes</taxon>
        <taxon>Hypocreomycetidae</taxon>
        <taxon>Hypocreales</taxon>
        <taxon>Cordycipitaceae</taxon>
        <taxon>Beauveria</taxon>
        <taxon>Beauveria brongniartii</taxon>
    </lineage>
</organism>
<proteinExistence type="predicted"/>
<feature type="region of interest" description="Disordered" evidence="1">
    <location>
        <begin position="136"/>
        <end position="158"/>
    </location>
</feature>
<evidence type="ECO:0008006" key="4">
    <source>
        <dbReference type="Google" id="ProtNLM"/>
    </source>
</evidence>
<evidence type="ECO:0000313" key="2">
    <source>
        <dbReference type="EMBL" id="OAA39325.1"/>
    </source>
</evidence>
<dbReference type="Proteomes" id="UP000076863">
    <property type="component" value="Unassembled WGS sequence"/>
</dbReference>
<dbReference type="AlphaFoldDB" id="A0A167ATY1"/>
<keyword evidence="3" id="KW-1185">Reference proteome</keyword>
<sequence length="158" mass="17874">MGLFDDVSEKHLRAVLVALCKDTDICTKALAMVDKIEKAEKDAMADSNVSESEPKLAICVRCEKAFSIDDNEDYDCFYHYGDLYPDEDGPTWDGHDFHCHGDFDTPENRKDYPEAFLWDCCDEVSTTEGCKMGRHRIELGEDSDSSKDSDSSEDFDSD</sequence>
<evidence type="ECO:0000256" key="1">
    <source>
        <dbReference type="SAM" id="MobiDB-lite"/>
    </source>
</evidence>
<dbReference type="EMBL" id="AZHA01000023">
    <property type="protein sequence ID" value="OAA39325.1"/>
    <property type="molecule type" value="Genomic_DNA"/>
</dbReference>
<dbReference type="PANTHER" id="PTHR38167">
    <property type="entry name" value="C2H2-TYPE DOMAIN-CONTAINING PROTEIN"/>
    <property type="match status" value="1"/>
</dbReference>
<reference evidence="2 3" key="1">
    <citation type="journal article" date="2016" name="Genome Biol. Evol.">
        <title>Divergent and convergent evolution of fungal pathogenicity.</title>
        <authorList>
            <person name="Shang Y."/>
            <person name="Xiao G."/>
            <person name="Zheng P."/>
            <person name="Cen K."/>
            <person name="Zhan S."/>
            <person name="Wang C."/>
        </authorList>
    </citation>
    <scope>NUCLEOTIDE SEQUENCE [LARGE SCALE GENOMIC DNA]</scope>
    <source>
        <strain evidence="2 3">RCEF 3172</strain>
    </source>
</reference>
<dbReference type="OrthoDB" id="5422613at2759"/>
<comment type="caution">
    <text evidence="2">The sequence shown here is derived from an EMBL/GenBank/DDBJ whole genome shotgun (WGS) entry which is preliminary data.</text>
</comment>
<accession>A0A167ATY1</accession>
<name>A0A167ATY1_9HYPO</name>
<gene>
    <name evidence="2" type="ORF">BBO_06749</name>
</gene>
<dbReference type="PANTHER" id="PTHR38167:SF1">
    <property type="entry name" value="C2H2-TYPE DOMAIN-CONTAINING PROTEIN"/>
    <property type="match status" value="1"/>
</dbReference>